<feature type="region of interest" description="Disordered" evidence="8">
    <location>
        <begin position="346"/>
        <end position="398"/>
    </location>
</feature>
<protein>
    <recommendedName>
        <fullName evidence="9">J domain-containing protein</fullName>
    </recommendedName>
</protein>
<dbReference type="GO" id="GO:0008270">
    <property type="term" value="F:zinc ion binding"/>
    <property type="evidence" value="ECO:0007669"/>
    <property type="project" value="UniProtKB-KW"/>
</dbReference>
<evidence type="ECO:0000256" key="8">
    <source>
        <dbReference type="SAM" id="MobiDB-lite"/>
    </source>
</evidence>
<dbReference type="InterPro" id="IPR002939">
    <property type="entry name" value="DnaJ_C"/>
</dbReference>
<dbReference type="AlphaFoldDB" id="A0A7Z7JGF1"/>
<dbReference type="Pfam" id="PF01556">
    <property type="entry name" value="DnaJ_C"/>
    <property type="match status" value="1"/>
</dbReference>
<evidence type="ECO:0000256" key="3">
    <source>
        <dbReference type="ARBA" id="ARBA00022737"/>
    </source>
</evidence>
<evidence type="ECO:0000256" key="5">
    <source>
        <dbReference type="ARBA" id="ARBA00022833"/>
    </source>
</evidence>
<feature type="compositionally biased region" description="Basic and acidic residues" evidence="8">
    <location>
        <begin position="358"/>
        <end position="392"/>
    </location>
</feature>
<dbReference type="GO" id="GO:0005737">
    <property type="term" value="C:cytoplasm"/>
    <property type="evidence" value="ECO:0007669"/>
    <property type="project" value="TreeGrafter"/>
</dbReference>
<dbReference type="Gene3D" id="1.10.287.110">
    <property type="entry name" value="DnaJ domain"/>
    <property type="match status" value="1"/>
</dbReference>
<dbReference type="CDD" id="cd06257">
    <property type="entry name" value="DnaJ"/>
    <property type="match status" value="1"/>
</dbReference>
<dbReference type="SUPFAM" id="SSF57938">
    <property type="entry name" value="DnaJ/Hsp40 cysteine-rich domain"/>
    <property type="match status" value="1"/>
</dbReference>
<dbReference type="RefSeq" id="WP_115737129.1">
    <property type="nucleotide sequence ID" value="NZ_LT984799.1"/>
</dbReference>
<proteinExistence type="predicted"/>
<feature type="compositionally biased region" description="Polar residues" evidence="8">
    <location>
        <begin position="72"/>
        <end position="81"/>
    </location>
</feature>
<dbReference type="Pfam" id="PF12281">
    <property type="entry name" value="NTP_transf_8"/>
    <property type="match status" value="1"/>
</dbReference>
<dbReference type="SUPFAM" id="SSF49493">
    <property type="entry name" value="HSP40/DnaJ peptide-binding domain"/>
    <property type="match status" value="2"/>
</dbReference>
<dbReference type="GO" id="GO:0042026">
    <property type="term" value="P:protein refolding"/>
    <property type="evidence" value="ECO:0007669"/>
    <property type="project" value="TreeGrafter"/>
</dbReference>
<comment type="caution">
    <text evidence="10">The sequence shown here is derived from an EMBL/GenBank/DDBJ whole genome shotgun (WGS) entry which is preliminary data.</text>
</comment>
<evidence type="ECO:0000313" key="10">
    <source>
        <dbReference type="EMBL" id="SPC26106.1"/>
    </source>
</evidence>
<keyword evidence="7" id="KW-0143">Chaperone</keyword>
<dbReference type="PRINTS" id="PR00625">
    <property type="entry name" value="JDOMAIN"/>
</dbReference>
<name>A0A7Z7JGF1_9BURK</name>
<keyword evidence="5" id="KW-0862">Zinc</keyword>
<dbReference type="SUPFAM" id="SSF46565">
    <property type="entry name" value="Chaperone J-domain"/>
    <property type="match status" value="1"/>
</dbReference>
<feature type="domain" description="J" evidence="9">
    <location>
        <begin position="3"/>
        <end position="73"/>
    </location>
</feature>
<evidence type="ECO:0000256" key="4">
    <source>
        <dbReference type="ARBA" id="ARBA00022771"/>
    </source>
</evidence>
<organism evidence="10 11">
    <name type="scientific">Cupriavidus taiwanensis</name>
    <dbReference type="NCBI Taxonomy" id="164546"/>
    <lineage>
        <taxon>Bacteria</taxon>
        <taxon>Pseudomonadati</taxon>
        <taxon>Pseudomonadota</taxon>
        <taxon>Betaproteobacteria</taxon>
        <taxon>Burkholderiales</taxon>
        <taxon>Burkholderiaceae</taxon>
        <taxon>Cupriavidus</taxon>
    </lineage>
</organism>
<dbReference type="InterPro" id="IPR058575">
    <property type="entry name" value="NTP_transf_8_dom"/>
</dbReference>
<keyword evidence="1" id="KW-0235">DNA replication</keyword>
<dbReference type="GO" id="GO:0051082">
    <property type="term" value="F:unfolded protein binding"/>
    <property type="evidence" value="ECO:0007669"/>
    <property type="project" value="InterPro"/>
</dbReference>
<sequence length="667" mass="72719">MIDYYSTLGVSTSATEAEIRAAYRRLAMKFHPDRQHGKSAVEKKQAEEKFKEIERANRILGDAQKRAEYDQGNGTTRSGNPWWTGPNEDDSNFEDLFRQQFHKSQRRRRQSRPPPVRGEDIRCKASIDADTAIRGGQATIAVKVEDTCPYCRGSGETDSPVACEKCDGDGWHPSADGWGQRTCSKCKGSGMDWRCRACKGKGALKQPKHFNIQVPANTPTGRILRAVGGGMPGEFGGAAGDLLCEIRVVKSGSTYLKGLDVHCEVKMDCITAWLGGKTTIDIVGRTYEVEVPPNTGSGKSLRFAGKGLRDAKTGRTGDAIAKVVLTLPKGPFAEEQLDHLRRFAGREPLIKPQPAAPAKKESTQERPTRPAHSAERTREAAHDFASAKKAKEQTSTSYGRGKFHCGGFQIRHLERLELEQYVIARQRFAEWEAAWRAEALGETRPGRAAAKRLELTRTETEISAYAPGNAPQMLVQLLEAFRSAGFAEKISVIGNYAILVYASAAGYSIEDAVRLGLYNKRVQFITAKPIAEAVILHALQAVDPTFILAPKMEACVRGRNEVGFVVDIIGAVQGNTPEATLATTIADDSGAAMSYGITKLLRGGRVSTIVFTKTGVMERLTAISPESFCLFKGWIAAQPGVPEEKRKFCQNLSALAANLGDGLGLSL</sequence>
<evidence type="ECO:0000256" key="1">
    <source>
        <dbReference type="ARBA" id="ARBA00022705"/>
    </source>
</evidence>
<dbReference type="GO" id="GO:0031072">
    <property type="term" value="F:heat shock protein binding"/>
    <property type="evidence" value="ECO:0007669"/>
    <property type="project" value="InterPro"/>
</dbReference>
<evidence type="ECO:0000259" key="9">
    <source>
        <dbReference type="PROSITE" id="PS50076"/>
    </source>
</evidence>
<keyword evidence="4" id="KW-0863">Zinc-finger</keyword>
<keyword evidence="3" id="KW-0677">Repeat</keyword>
<dbReference type="InterPro" id="IPR001623">
    <property type="entry name" value="DnaJ_domain"/>
</dbReference>
<dbReference type="InterPro" id="IPR001305">
    <property type="entry name" value="HSP_DnaJ_Cys-rich_dom"/>
</dbReference>
<dbReference type="Proteomes" id="UP000257139">
    <property type="component" value="Unassembled WGS sequence"/>
</dbReference>
<evidence type="ECO:0000256" key="6">
    <source>
        <dbReference type="ARBA" id="ARBA00023016"/>
    </source>
</evidence>
<dbReference type="Pfam" id="PF00226">
    <property type="entry name" value="DnaJ"/>
    <property type="match status" value="1"/>
</dbReference>
<evidence type="ECO:0000313" key="11">
    <source>
        <dbReference type="Proteomes" id="UP000257139"/>
    </source>
</evidence>
<evidence type="ECO:0000256" key="7">
    <source>
        <dbReference type="ARBA" id="ARBA00023186"/>
    </source>
</evidence>
<dbReference type="GO" id="GO:0006260">
    <property type="term" value="P:DNA replication"/>
    <property type="evidence" value="ECO:0007669"/>
    <property type="project" value="UniProtKB-KW"/>
</dbReference>
<accession>A0A7Z7JGF1</accession>
<feature type="region of interest" description="Disordered" evidence="8">
    <location>
        <begin position="61"/>
        <end position="91"/>
    </location>
</feature>
<dbReference type="Gene3D" id="2.60.260.20">
    <property type="entry name" value="Urease metallochaperone UreE, N-terminal domain"/>
    <property type="match status" value="2"/>
</dbReference>
<dbReference type="EMBL" id="OGUU01000051">
    <property type="protein sequence ID" value="SPC26106.1"/>
    <property type="molecule type" value="Genomic_DNA"/>
</dbReference>
<keyword evidence="2" id="KW-0479">Metal-binding</keyword>
<keyword evidence="6" id="KW-0346">Stress response</keyword>
<dbReference type="PANTHER" id="PTHR43096">
    <property type="entry name" value="DNAJ HOMOLOG 1, MITOCHONDRIAL-RELATED"/>
    <property type="match status" value="1"/>
</dbReference>
<dbReference type="PANTHER" id="PTHR43096:SF52">
    <property type="entry name" value="DNAJ HOMOLOG 1, MITOCHONDRIAL-RELATED"/>
    <property type="match status" value="1"/>
</dbReference>
<dbReference type="InterPro" id="IPR036410">
    <property type="entry name" value="HSP_DnaJ_Cys-rich_dom_sf"/>
</dbReference>
<evidence type="ECO:0000256" key="2">
    <source>
        <dbReference type="ARBA" id="ARBA00022723"/>
    </source>
</evidence>
<dbReference type="InterPro" id="IPR036869">
    <property type="entry name" value="J_dom_sf"/>
</dbReference>
<reference evidence="10 11" key="1">
    <citation type="submission" date="2018-01" db="EMBL/GenBank/DDBJ databases">
        <authorList>
            <person name="Clerissi C."/>
        </authorList>
    </citation>
    <scope>NUCLEOTIDE SEQUENCE [LARGE SCALE GENOMIC DNA]</scope>
    <source>
        <strain evidence="10">Cupriavidus taiwanensis STM 6021</strain>
    </source>
</reference>
<dbReference type="SMART" id="SM00271">
    <property type="entry name" value="DnaJ"/>
    <property type="match status" value="1"/>
</dbReference>
<dbReference type="PROSITE" id="PS50076">
    <property type="entry name" value="DNAJ_2"/>
    <property type="match status" value="1"/>
</dbReference>
<dbReference type="Gene3D" id="6.20.20.10">
    <property type="match status" value="1"/>
</dbReference>
<dbReference type="CDD" id="cd10719">
    <property type="entry name" value="DnaJ_zf"/>
    <property type="match status" value="1"/>
</dbReference>
<dbReference type="InterPro" id="IPR008971">
    <property type="entry name" value="HSP40/DnaJ_pept-bd"/>
</dbReference>
<gene>
    <name evidence="10" type="ORF">CBM2594_U40011</name>
</gene>